<keyword evidence="2 4" id="KW-0442">Lipid degradation</keyword>
<evidence type="ECO:0000313" key="7">
    <source>
        <dbReference type="Proteomes" id="UP001165444"/>
    </source>
</evidence>
<dbReference type="InterPro" id="IPR050301">
    <property type="entry name" value="NTE"/>
</dbReference>
<dbReference type="RefSeq" id="WP_243324058.1">
    <property type="nucleotide sequence ID" value="NZ_JAKZMM010000012.1"/>
</dbReference>
<dbReference type="PROSITE" id="PS51635">
    <property type="entry name" value="PNPLA"/>
    <property type="match status" value="1"/>
</dbReference>
<accession>A0ABT0BZQ0</accession>
<keyword evidence="7" id="KW-1185">Reference proteome</keyword>
<dbReference type="InterPro" id="IPR002641">
    <property type="entry name" value="PNPLA_dom"/>
</dbReference>
<evidence type="ECO:0000259" key="5">
    <source>
        <dbReference type="PROSITE" id="PS51635"/>
    </source>
</evidence>
<dbReference type="Proteomes" id="UP001165444">
    <property type="component" value="Unassembled WGS sequence"/>
</dbReference>
<keyword evidence="1 4" id="KW-0378">Hydrolase</keyword>
<dbReference type="SUPFAM" id="SSF52151">
    <property type="entry name" value="FabD/lysophospholipase-like"/>
    <property type="match status" value="1"/>
</dbReference>
<organism evidence="6 7">
    <name type="scientific">Parabacteroides faecalis</name>
    <dbReference type="NCBI Taxonomy" id="2924040"/>
    <lineage>
        <taxon>Bacteria</taxon>
        <taxon>Pseudomonadati</taxon>
        <taxon>Bacteroidota</taxon>
        <taxon>Bacteroidia</taxon>
        <taxon>Bacteroidales</taxon>
        <taxon>Tannerellaceae</taxon>
        <taxon>Parabacteroides</taxon>
    </lineage>
</organism>
<evidence type="ECO:0000256" key="3">
    <source>
        <dbReference type="ARBA" id="ARBA00023098"/>
    </source>
</evidence>
<dbReference type="EMBL" id="JAKZMM010000012">
    <property type="protein sequence ID" value="MCJ2380247.1"/>
    <property type="molecule type" value="Genomic_DNA"/>
</dbReference>
<feature type="short sequence motif" description="DGA/G" evidence="4">
    <location>
        <begin position="210"/>
        <end position="212"/>
    </location>
</feature>
<dbReference type="Gene3D" id="3.40.1090.10">
    <property type="entry name" value="Cytosolic phospholipase A2 catalytic domain"/>
    <property type="match status" value="2"/>
</dbReference>
<feature type="active site" description="Proton acceptor" evidence="4">
    <location>
        <position position="210"/>
    </location>
</feature>
<evidence type="ECO:0000256" key="2">
    <source>
        <dbReference type="ARBA" id="ARBA00022963"/>
    </source>
</evidence>
<feature type="domain" description="PNPLA" evidence="5">
    <location>
        <begin position="25"/>
        <end position="223"/>
    </location>
</feature>
<dbReference type="PANTHER" id="PTHR14226">
    <property type="entry name" value="NEUROPATHY TARGET ESTERASE/SWISS CHEESE D.MELANOGASTER"/>
    <property type="match status" value="1"/>
</dbReference>
<evidence type="ECO:0000256" key="1">
    <source>
        <dbReference type="ARBA" id="ARBA00022801"/>
    </source>
</evidence>
<dbReference type="CDD" id="cd07205">
    <property type="entry name" value="Pat_PNPLA6_PNPLA7_NTE1_like"/>
    <property type="match status" value="1"/>
</dbReference>
<comment type="caution">
    <text evidence="6">The sequence shown here is derived from an EMBL/GenBank/DDBJ whole genome shotgun (WGS) entry which is preliminary data.</text>
</comment>
<protein>
    <submittedName>
        <fullName evidence="6">Patatin-like phospholipase family protein</fullName>
    </submittedName>
</protein>
<feature type="short sequence motif" description="GXGXXG" evidence="4">
    <location>
        <begin position="29"/>
        <end position="34"/>
    </location>
</feature>
<dbReference type="Pfam" id="PF01734">
    <property type="entry name" value="Patatin"/>
    <property type="match status" value="1"/>
</dbReference>
<feature type="short sequence motif" description="GXSXG" evidence="4">
    <location>
        <begin position="56"/>
        <end position="60"/>
    </location>
</feature>
<proteinExistence type="predicted"/>
<sequence length="770" mass="88531">MKRISIVISFFFILINSLQAQRVGLVLSGGGAKGAAHIGVIKAFEENEIPIDYITGTSIGAIIGSLYAMGYTPDEMLQLMLSKEFGYWQTGTVEDDYMYYFRKPDPTPEMAHFSIDMSDSLQIKTNFLPQSLINPIQMNQAFMALYAQATAKAAWNFDNLFVPFRCIGSDIYNKKPVIFKNGDLGEAVRISMTFPLFFKPVWKDSVPMFDGGIYDNFPVKTMKEDFHPDFIFGVALSTGKSKPSNNPYNQIETMIMQETNYEVDEEDGMIIRFNMPDVSLLDFQKANEIMEMGYKRTMSLIDSIKGRVHRRMPLDSLNLRRKQYKESLPPLVFKNIYITGVSESQQKYIESQLHRDINQEFSMEEFKRAYFKMLAYSKIKEIVPKAIYNRVNKTFDLHLYITMSDEINIGLGGNISSHQANQLYLGLGYRYLGRYAADMNADFQVGNSFSGVMLNGRMYLQTRIPTYINWQGVFSYKRYSESQSLFYEDVVPAFIKQHELYMKLKLGFPFLNRAKAEIGFGYGQLNDYYYQNTEVSFADRDYEHSRYNLFSGSLNIEQNSLSTKVYPISGVKRSLNAQYITGTEKYKPNVATEPTKNNTHSWLQMKAHWEQYHELSKLFNLGYTGELVLSSKNLMENYTASILQAPAFTPTPHSTIVFNEAFRANQYAALGVSPILKLGKFVHFRLDLYGFLPLYEIKKHTEVLDNNYVMTLPYYGKFLDSFKYMGEAAFVVHLPFTSISLYANGYSYPSKNFNFGINIGYLLFNPKLLD</sequence>
<reference evidence="6 7" key="1">
    <citation type="submission" date="2022-03" db="EMBL/GenBank/DDBJ databases">
        <title>Parabacteroides sp. nov. isolated from swine feces.</title>
        <authorList>
            <person name="Bak J.E."/>
        </authorList>
    </citation>
    <scope>NUCLEOTIDE SEQUENCE [LARGE SCALE GENOMIC DNA]</scope>
    <source>
        <strain evidence="6 7">AGMB00274</strain>
    </source>
</reference>
<name>A0ABT0BZQ0_9BACT</name>
<dbReference type="InterPro" id="IPR016035">
    <property type="entry name" value="Acyl_Trfase/lysoPLipase"/>
</dbReference>
<feature type="active site" description="Nucleophile" evidence="4">
    <location>
        <position position="58"/>
    </location>
</feature>
<dbReference type="PANTHER" id="PTHR14226:SF29">
    <property type="entry name" value="NEUROPATHY TARGET ESTERASE SWS"/>
    <property type="match status" value="1"/>
</dbReference>
<gene>
    <name evidence="6" type="ORF">MUN53_06410</name>
</gene>
<keyword evidence="3 4" id="KW-0443">Lipid metabolism</keyword>
<evidence type="ECO:0000256" key="4">
    <source>
        <dbReference type="PROSITE-ProRule" id="PRU01161"/>
    </source>
</evidence>
<evidence type="ECO:0000313" key="6">
    <source>
        <dbReference type="EMBL" id="MCJ2380247.1"/>
    </source>
</evidence>